<feature type="domain" description="RdRp catalytic" evidence="10">
    <location>
        <begin position="266"/>
        <end position="405"/>
    </location>
</feature>
<gene>
    <name evidence="11" type="primary">AVE019_3</name>
</gene>
<evidence type="ECO:0000259" key="10">
    <source>
        <dbReference type="PROSITE" id="PS50522"/>
    </source>
</evidence>
<evidence type="ECO:0000256" key="1">
    <source>
        <dbReference type="ARBA" id="ARBA00012494"/>
    </source>
</evidence>
<keyword evidence="9" id="KW-0479">Metal-binding</keyword>
<reference evidence="11" key="1">
    <citation type="submission" date="2020-09" db="EMBL/GenBank/DDBJ databases">
        <title>Leviviricetes taxonomy.</title>
        <authorList>
            <person name="Stockdale S.R."/>
            <person name="Callanan J."/>
            <person name="Adriaenssens E.M."/>
            <person name="Kuhn J.H."/>
            <person name="Rumnieks J."/>
            <person name="Shkoporov A."/>
            <person name="Draper L.A."/>
            <person name="Ross P."/>
            <person name="Hill C."/>
        </authorList>
    </citation>
    <scope>NUCLEOTIDE SEQUENCE</scope>
</reference>
<protein>
    <recommendedName>
        <fullName evidence="1">RNA-directed RNA polymerase</fullName>
        <ecNumber evidence="1">2.7.7.48</ecNumber>
    </recommendedName>
    <alternativeName>
        <fullName evidence="7">RNA replicase beta chain</fullName>
    </alternativeName>
</protein>
<evidence type="ECO:0000256" key="4">
    <source>
        <dbReference type="ARBA" id="ARBA00022695"/>
    </source>
</evidence>
<comment type="cofactor">
    <cofactor evidence="9">
        <name>Mg(2+)</name>
        <dbReference type="ChEBI" id="CHEBI:18420"/>
    </cofactor>
    <text evidence="9">Binds 2 Mg(2+) per subunit.</text>
</comment>
<keyword evidence="3" id="KW-0808">Transferase</keyword>
<comment type="catalytic activity">
    <reaction evidence="8">
        <text>RNA(n) + a ribonucleoside 5'-triphosphate = RNA(n+1) + diphosphate</text>
        <dbReference type="Rhea" id="RHEA:21248"/>
        <dbReference type="Rhea" id="RHEA-COMP:14527"/>
        <dbReference type="Rhea" id="RHEA-COMP:17342"/>
        <dbReference type="ChEBI" id="CHEBI:33019"/>
        <dbReference type="ChEBI" id="CHEBI:61557"/>
        <dbReference type="ChEBI" id="CHEBI:140395"/>
        <dbReference type="EC" id="2.7.7.48"/>
    </reaction>
</comment>
<dbReference type="GeneID" id="80398320"/>
<dbReference type="InterPro" id="IPR007096">
    <property type="entry name" value="RNA-dir_Rpol_cat_phage"/>
</dbReference>
<evidence type="ECO:0000313" key="12">
    <source>
        <dbReference type="Proteomes" id="UP000678439"/>
    </source>
</evidence>
<organism evidence="11 12">
    <name type="scientific">ssRNA phage AVE019</name>
    <dbReference type="NCBI Taxonomy" id="2785991"/>
    <lineage>
        <taxon>Viruses</taxon>
        <taxon>Riboviria</taxon>
        <taxon>Orthornavirae</taxon>
        <taxon>Lenarviricota</taxon>
        <taxon>Leviviricetes</taxon>
        <taxon>Norzivirales</taxon>
        <taxon>Fiersviridae</taxon>
        <taxon>Febihevirus</taxon>
        <taxon>Febihevirus sp. 'ruminicola'</taxon>
    </lineage>
</organism>
<evidence type="ECO:0000313" key="11">
    <source>
        <dbReference type="EMBL" id="DAD49865.1"/>
    </source>
</evidence>
<evidence type="ECO:0000256" key="6">
    <source>
        <dbReference type="ARBA" id="ARBA00022953"/>
    </source>
</evidence>
<name>A0A8S5KXC4_9VIRU</name>
<evidence type="ECO:0000256" key="5">
    <source>
        <dbReference type="ARBA" id="ARBA00022741"/>
    </source>
</evidence>
<dbReference type="EC" id="2.7.7.48" evidence="1"/>
<dbReference type="RefSeq" id="YP_010769336.1">
    <property type="nucleotide sequence ID" value="NC_073943.1"/>
</dbReference>
<dbReference type="PROSITE" id="PS50522">
    <property type="entry name" value="RDRP_PHAGE"/>
    <property type="match status" value="1"/>
</dbReference>
<dbReference type="InterPro" id="IPR005093">
    <property type="entry name" value="RNArep_beta"/>
</dbReference>
<dbReference type="GO" id="GO:0000166">
    <property type="term" value="F:nucleotide binding"/>
    <property type="evidence" value="ECO:0007669"/>
    <property type="project" value="UniProtKB-KW"/>
</dbReference>
<feature type="binding site" evidence="9">
    <location>
        <position position="373"/>
    </location>
    <ligand>
        <name>Mg(2+)</name>
        <dbReference type="ChEBI" id="CHEBI:18420"/>
        <label>2</label>
    </ligand>
</feature>
<keyword evidence="2 11" id="KW-0696">RNA-directed RNA polymerase</keyword>
<feature type="binding site" evidence="9">
    <location>
        <position position="281"/>
    </location>
    <ligand>
        <name>Mg(2+)</name>
        <dbReference type="ChEBI" id="CHEBI:18420"/>
        <label>2</label>
    </ligand>
</feature>
<evidence type="ECO:0000256" key="8">
    <source>
        <dbReference type="ARBA" id="ARBA00048744"/>
    </source>
</evidence>
<keyword evidence="9" id="KW-0460">Magnesium</keyword>
<evidence type="ECO:0000256" key="3">
    <source>
        <dbReference type="ARBA" id="ARBA00022679"/>
    </source>
</evidence>
<dbReference type="Pfam" id="PF03431">
    <property type="entry name" value="RNA_replicase_B"/>
    <property type="match status" value="1"/>
</dbReference>
<dbReference type="EMBL" id="BK013363">
    <property type="protein sequence ID" value="DAD49865.1"/>
    <property type="molecule type" value="Genomic_RNA"/>
</dbReference>
<dbReference type="GO" id="GO:0046872">
    <property type="term" value="F:metal ion binding"/>
    <property type="evidence" value="ECO:0007669"/>
    <property type="project" value="UniProtKB-KW"/>
</dbReference>
<evidence type="ECO:0000256" key="9">
    <source>
        <dbReference type="PIRSR" id="PIRSR605093-1"/>
    </source>
</evidence>
<dbReference type="SUPFAM" id="SSF56672">
    <property type="entry name" value="DNA/RNA polymerases"/>
    <property type="match status" value="1"/>
</dbReference>
<accession>A0A8S5KXC4</accession>
<dbReference type="KEGG" id="vg:80398320"/>
<feature type="binding site" evidence="9">
    <location>
        <position position="372"/>
    </location>
    <ligand>
        <name>Mg(2+)</name>
        <dbReference type="ChEBI" id="CHEBI:18420"/>
        <label>2</label>
    </ligand>
</feature>
<dbReference type="InterPro" id="IPR043502">
    <property type="entry name" value="DNA/RNA_pol_sf"/>
</dbReference>
<keyword evidence="4" id="KW-0548">Nucleotidyltransferase</keyword>
<dbReference type="GO" id="GO:0039694">
    <property type="term" value="P:viral RNA genome replication"/>
    <property type="evidence" value="ECO:0007669"/>
    <property type="project" value="InterPro"/>
</dbReference>
<keyword evidence="6" id="KW-0693">Viral RNA replication</keyword>
<evidence type="ECO:0000256" key="2">
    <source>
        <dbReference type="ARBA" id="ARBA00022484"/>
    </source>
</evidence>
<sequence length="701" mass="78532">MKKKRQLPVPKPAAADLIRFARLLSQSVGLNPQTVTKKYYAEGGVSEEAAAKALNKFVARQDRNIALANDPAFWAETRCAWFQVARQFCQRVGLSAYNYLIDPRNGIDYLTTGPGAKVLGAGSSGSKPELKINAFFDGCCGQNPELCWSLFSDKFRKQLAHEMLSPFDLVDTNGHPLNGNLKVSPSRDGFSTRAICATLHGHFAKSSPDYPDKICVVPKNAEVGRCIGISSPFLYTVQHQIENALLHALKVCYNVDLDRLAAVNSTLAYYGSIDGSFATLDFQEASDSLSIPLVRSLFEGSPLLPYLEAARSTRYRLPDGTVGTSGSFCLMGNGYTFKLESVIFMALANGATADLTHFDVEGPYCPALSFGDDLTLPEPVPLQSLKAVFGRLGLTLNAEKSFCMQTDPDPNNRFREACGRDFRNGKPVRGFYFKREPDLSEAYRLVNFFKIHYGVPDSLLKRLSKDCNRVYENILDANPRCWQTMPSLRTATPFGELNDYLHSVSIPEDVILVDPIFCQCSELIPVELAETLYDYSRVRLNGRYVYTDSVGKCTSKFRRASVRHRDCLGNLIENVEFYYCDVVTASEHLVRTSMRDKSIKTNLHMLQERRANSPYYWDTRRKAGVLEFRRVNRMGNSFMLGCLEGTRCITREDLTFASEHCARFLTKTKAERISALLLCHLRESNKATIKSMSETQPSLKN</sequence>
<dbReference type="GO" id="GO:0003968">
    <property type="term" value="F:RNA-directed RNA polymerase activity"/>
    <property type="evidence" value="ECO:0007669"/>
    <property type="project" value="UniProtKB-KW"/>
</dbReference>
<dbReference type="Proteomes" id="UP000678439">
    <property type="component" value="Segment"/>
</dbReference>
<proteinExistence type="predicted"/>
<evidence type="ECO:0000256" key="7">
    <source>
        <dbReference type="ARBA" id="ARBA00030248"/>
    </source>
</evidence>
<keyword evidence="5" id="KW-0547">Nucleotide-binding</keyword>